<accession>A0A0F9P2S6</accession>
<protein>
    <submittedName>
        <fullName evidence="2">Uncharacterized protein</fullName>
    </submittedName>
</protein>
<organism evidence="2">
    <name type="scientific">marine sediment metagenome</name>
    <dbReference type="NCBI Taxonomy" id="412755"/>
    <lineage>
        <taxon>unclassified sequences</taxon>
        <taxon>metagenomes</taxon>
        <taxon>ecological metagenomes</taxon>
    </lineage>
</organism>
<keyword evidence="1" id="KW-1133">Transmembrane helix</keyword>
<keyword evidence="1" id="KW-0812">Transmembrane</keyword>
<gene>
    <name evidence="2" type="ORF">LCGC14_0877750</name>
</gene>
<dbReference type="EMBL" id="LAZR01002745">
    <property type="protein sequence ID" value="KKN26130.1"/>
    <property type="molecule type" value="Genomic_DNA"/>
</dbReference>
<feature type="transmembrane region" description="Helical" evidence="1">
    <location>
        <begin position="45"/>
        <end position="66"/>
    </location>
</feature>
<reference evidence="2" key="1">
    <citation type="journal article" date="2015" name="Nature">
        <title>Complex archaea that bridge the gap between prokaryotes and eukaryotes.</title>
        <authorList>
            <person name="Spang A."/>
            <person name="Saw J.H."/>
            <person name="Jorgensen S.L."/>
            <person name="Zaremba-Niedzwiedzka K."/>
            <person name="Martijn J."/>
            <person name="Lind A.E."/>
            <person name="van Eijk R."/>
            <person name="Schleper C."/>
            <person name="Guy L."/>
            <person name="Ettema T.J."/>
        </authorList>
    </citation>
    <scope>NUCLEOTIDE SEQUENCE</scope>
</reference>
<dbReference type="AlphaFoldDB" id="A0A0F9P2S6"/>
<name>A0A0F9P2S6_9ZZZZ</name>
<evidence type="ECO:0000313" key="2">
    <source>
        <dbReference type="EMBL" id="KKN26130.1"/>
    </source>
</evidence>
<keyword evidence="1" id="KW-0472">Membrane</keyword>
<comment type="caution">
    <text evidence="2">The sequence shown here is derived from an EMBL/GenBank/DDBJ whole genome shotgun (WGS) entry which is preliminary data.</text>
</comment>
<feature type="transmembrane region" description="Helical" evidence="1">
    <location>
        <begin position="7"/>
        <end position="25"/>
    </location>
</feature>
<proteinExistence type="predicted"/>
<evidence type="ECO:0000256" key="1">
    <source>
        <dbReference type="SAM" id="Phobius"/>
    </source>
</evidence>
<sequence>MDKVLGVIFAAVVLGASFVLIPMIRTTTTPLFDVAAFESGSFNELFFSFWPVFLIVIFLFGAYMLIKSGGR</sequence>